<keyword evidence="1" id="KW-1133">Transmembrane helix</keyword>
<keyword evidence="1" id="KW-0472">Membrane</keyword>
<organism evidence="2 3">
    <name type="scientific">Actinophytocola oryzae</name>
    <dbReference type="NCBI Taxonomy" id="502181"/>
    <lineage>
        <taxon>Bacteria</taxon>
        <taxon>Bacillati</taxon>
        <taxon>Actinomycetota</taxon>
        <taxon>Actinomycetes</taxon>
        <taxon>Pseudonocardiales</taxon>
        <taxon>Pseudonocardiaceae</taxon>
    </lineage>
</organism>
<comment type="caution">
    <text evidence="2">The sequence shown here is derived from an EMBL/GenBank/DDBJ whole genome shotgun (WGS) entry which is preliminary data.</text>
</comment>
<feature type="transmembrane region" description="Helical" evidence="1">
    <location>
        <begin position="221"/>
        <end position="242"/>
    </location>
</feature>
<dbReference type="RefSeq" id="WP_133903798.1">
    <property type="nucleotide sequence ID" value="NZ_SOCP01000005.1"/>
</dbReference>
<accession>A0A4R7VRS1</accession>
<gene>
    <name evidence="2" type="ORF">CLV71_105576</name>
</gene>
<evidence type="ECO:0000256" key="1">
    <source>
        <dbReference type="SAM" id="Phobius"/>
    </source>
</evidence>
<feature type="transmembrane region" description="Helical" evidence="1">
    <location>
        <begin position="31"/>
        <end position="48"/>
    </location>
</feature>
<evidence type="ECO:0000313" key="2">
    <source>
        <dbReference type="EMBL" id="TDV52444.1"/>
    </source>
</evidence>
<feature type="transmembrane region" description="Helical" evidence="1">
    <location>
        <begin position="90"/>
        <end position="112"/>
    </location>
</feature>
<reference evidence="2 3" key="1">
    <citation type="submission" date="2019-03" db="EMBL/GenBank/DDBJ databases">
        <title>Genomic Encyclopedia of Archaeal and Bacterial Type Strains, Phase II (KMG-II): from individual species to whole genera.</title>
        <authorList>
            <person name="Goeker M."/>
        </authorList>
    </citation>
    <scope>NUCLEOTIDE SEQUENCE [LARGE SCALE GENOMIC DNA]</scope>
    <source>
        <strain evidence="2 3">DSM 45499</strain>
    </source>
</reference>
<proteinExistence type="predicted"/>
<sequence>MLIGIGGYLGTALVVAALRMAGVLPFEQVSWLHATLLVTGLIVYFELSRPRRPRLRWRELQTSDFLQALTFPGLYPVGWLDVLGKELSGWGLALAASGITAVVCVIACEFALRIPTAIADFRRKVSGPLTEESRRFNLDYRRHELFCRAHDERSRSRILMKARRGARLRREARLASSREGRFCRWVDEHVLRPYEDVGFWLGTYTTSAAIFAVLFPRMEPGLLSTLLVFLPFALMPVLEYAWRRTTGRR</sequence>
<protein>
    <submittedName>
        <fullName evidence="2">Uncharacterized protein</fullName>
    </submittedName>
</protein>
<feature type="transmembrane region" description="Helical" evidence="1">
    <location>
        <begin position="60"/>
        <end position="78"/>
    </location>
</feature>
<evidence type="ECO:0000313" key="3">
    <source>
        <dbReference type="Proteomes" id="UP000294927"/>
    </source>
</evidence>
<feature type="transmembrane region" description="Helical" evidence="1">
    <location>
        <begin position="197"/>
        <end position="215"/>
    </location>
</feature>
<dbReference type="EMBL" id="SOCP01000005">
    <property type="protein sequence ID" value="TDV52444.1"/>
    <property type="molecule type" value="Genomic_DNA"/>
</dbReference>
<dbReference type="Proteomes" id="UP000294927">
    <property type="component" value="Unassembled WGS sequence"/>
</dbReference>
<keyword evidence="1" id="KW-0812">Transmembrane</keyword>
<name>A0A4R7VRS1_9PSEU</name>
<dbReference type="AlphaFoldDB" id="A0A4R7VRS1"/>
<keyword evidence="3" id="KW-1185">Reference proteome</keyword>